<gene>
    <name evidence="5" type="primary">rplD</name>
    <name evidence="7" type="ORF">SAMN05216283_102481</name>
</gene>
<dbReference type="GO" id="GO:0019843">
    <property type="term" value="F:rRNA binding"/>
    <property type="evidence" value="ECO:0007669"/>
    <property type="project" value="UniProtKB-UniRule"/>
</dbReference>
<dbReference type="AlphaFoldDB" id="A0A1I2FGG7"/>
<dbReference type="HAMAP" id="MF_01328_B">
    <property type="entry name" value="Ribosomal_uL4_B"/>
    <property type="match status" value="1"/>
</dbReference>
<keyword evidence="8" id="KW-1185">Reference proteome</keyword>
<dbReference type="InterPro" id="IPR013005">
    <property type="entry name" value="Ribosomal_uL4-like"/>
</dbReference>
<dbReference type="GO" id="GO:0006412">
    <property type="term" value="P:translation"/>
    <property type="evidence" value="ECO:0007669"/>
    <property type="project" value="UniProtKB-UniRule"/>
</dbReference>
<comment type="subunit">
    <text evidence="5">Part of the 50S ribosomal subunit.</text>
</comment>
<dbReference type="InterPro" id="IPR002136">
    <property type="entry name" value="Ribosomal_uL4"/>
</dbReference>
<feature type="region of interest" description="Disordered" evidence="6">
    <location>
        <begin position="46"/>
        <end position="77"/>
    </location>
</feature>
<dbReference type="NCBIfam" id="TIGR03953">
    <property type="entry name" value="rplD_bact"/>
    <property type="match status" value="1"/>
</dbReference>
<dbReference type="PANTHER" id="PTHR10746:SF6">
    <property type="entry name" value="LARGE RIBOSOMAL SUBUNIT PROTEIN UL4M"/>
    <property type="match status" value="1"/>
</dbReference>
<comment type="function">
    <text evidence="5">Forms part of the polypeptide exit tunnel.</text>
</comment>
<dbReference type="Gene3D" id="3.40.1370.10">
    <property type="match status" value="1"/>
</dbReference>
<dbReference type="GO" id="GO:1990904">
    <property type="term" value="C:ribonucleoprotein complex"/>
    <property type="evidence" value="ECO:0007669"/>
    <property type="project" value="UniProtKB-KW"/>
</dbReference>
<dbReference type="STRING" id="655355.SAMN05216283_102481"/>
<dbReference type="EMBL" id="FONW01000002">
    <property type="protein sequence ID" value="SFF04345.1"/>
    <property type="molecule type" value="Genomic_DNA"/>
</dbReference>
<evidence type="ECO:0000313" key="8">
    <source>
        <dbReference type="Proteomes" id="UP000198964"/>
    </source>
</evidence>
<protein>
    <recommendedName>
        <fullName evidence="4 5">Large ribosomal subunit protein uL4</fullName>
    </recommendedName>
</protein>
<proteinExistence type="inferred from homology"/>
<dbReference type="GO" id="GO:0003735">
    <property type="term" value="F:structural constituent of ribosome"/>
    <property type="evidence" value="ECO:0007669"/>
    <property type="project" value="InterPro"/>
</dbReference>
<comment type="similarity">
    <text evidence="1 5">Belongs to the universal ribosomal protein uL4 family.</text>
</comment>
<evidence type="ECO:0000256" key="3">
    <source>
        <dbReference type="ARBA" id="ARBA00023274"/>
    </source>
</evidence>
<dbReference type="GO" id="GO:0005840">
    <property type="term" value="C:ribosome"/>
    <property type="evidence" value="ECO:0007669"/>
    <property type="project" value="UniProtKB-KW"/>
</dbReference>
<dbReference type="Proteomes" id="UP000198964">
    <property type="component" value="Unassembled WGS sequence"/>
</dbReference>
<dbReference type="Pfam" id="PF00573">
    <property type="entry name" value="Ribosomal_L4"/>
    <property type="match status" value="1"/>
</dbReference>
<keyword evidence="2 5" id="KW-0689">Ribosomal protein</keyword>
<keyword evidence="5" id="KW-0699">rRNA-binding</keyword>
<keyword evidence="5" id="KW-0694">RNA-binding</keyword>
<dbReference type="RefSeq" id="WP_093919135.1">
    <property type="nucleotide sequence ID" value="NZ_FONW01000002.1"/>
</dbReference>
<evidence type="ECO:0000256" key="4">
    <source>
        <dbReference type="ARBA" id="ARBA00035244"/>
    </source>
</evidence>
<evidence type="ECO:0000313" key="7">
    <source>
        <dbReference type="EMBL" id="SFF04345.1"/>
    </source>
</evidence>
<dbReference type="SUPFAM" id="SSF52166">
    <property type="entry name" value="Ribosomal protein L4"/>
    <property type="match status" value="1"/>
</dbReference>
<reference evidence="7 8" key="1">
    <citation type="submission" date="2016-10" db="EMBL/GenBank/DDBJ databases">
        <authorList>
            <person name="de Groot N.N."/>
        </authorList>
    </citation>
    <scope>NUCLEOTIDE SEQUENCE [LARGE SCALE GENOMIC DNA]</scope>
    <source>
        <strain evidence="7 8">CGMCC 1.9156</strain>
    </source>
</reference>
<organism evidence="7 8">
    <name type="scientific">Sunxiuqinia elliptica</name>
    <dbReference type="NCBI Taxonomy" id="655355"/>
    <lineage>
        <taxon>Bacteria</taxon>
        <taxon>Pseudomonadati</taxon>
        <taxon>Bacteroidota</taxon>
        <taxon>Bacteroidia</taxon>
        <taxon>Marinilabiliales</taxon>
        <taxon>Prolixibacteraceae</taxon>
        <taxon>Sunxiuqinia</taxon>
    </lineage>
</organism>
<evidence type="ECO:0000256" key="1">
    <source>
        <dbReference type="ARBA" id="ARBA00010528"/>
    </source>
</evidence>
<dbReference type="InterPro" id="IPR023574">
    <property type="entry name" value="Ribosomal_uL4_dom_sf"/>
</dbReference>
<comment type="function">
    <text evidence="5">One of the primary rRNA binding proteins, this protein initially binds near the 5'-end of the 23S rRNA. It is important during the early stages of 50S assembly. It makes multiple contacts with different domains of the 23S rRNA in the assembled 50S subunit and ribosome.</text>
</comment>
<dbReference type="PANTHER" id="PTHR10746">
    <property type="entry name" value="50S RIBOSOMAL PROTEIN L4"/>
    <property type="match status" value="1"/>
</dbReference>
<accession>A0A1I2FGG7</accession>
<evidence type="ECO:0000256" key="6">
    <source>
        <dbReference type="SAM" id="MobiDB-lite"/>
    </source>
</evidence>
<name>A0A1I2FGG7_9BACT</name>
<sequence length="209" mass="23227">MEVQVLDKTGKETGRTVGLQDQIFGIEPNDHAIYLDVKQYLAHKRQGTHSATERGDITGSTKKIKRQKGTGTARAGSIKSPIFRGGGRVFGPRPRNYGFKLNKKVKALARKSALSYKAKASDVLVLEDFSLETPRTKEMAVVSKNLKINDKKSLFVLPEENKNIYLSSRNLQGVSVVTASELTTYQIMNASKVVFFESSVSKVEEQFKI</sequence>
<keyword evidence="3 5" id="KW-0687">Ribonucleoprotein</keyword>
<evidence type="ECO:0000256" key="2">
    <source>
        <dbReference type="ARBA" id="ARBA00022980"/>
    </source>
</evidence>
<evidence type="ECO:0000256" key="5">
    <source>
        <dbReference type="HAMAP-Rule" id="MF_01328"/>
    </source>
</evidence>